<evidence type="ECO:0000313" key="2">
    <source>
        <dbReference type="Proteomes" id="UP001057402"/>
    </source>
</evidence>
<evidence type="ECO:0000313" key="1">
    <source>
        <dbReference type="EMBL" id="KAI4383208.1"/>
    </source>
</evidence>
<dbReference type="Proteomes" id="UP001057402">
    <property type="component" value="Chromosome 3"/>
</dbReference>
<keyword evidence="2" id="KW-1185">Reference proteome</keyword>
<protein>
    <submittedName>
        <fullName evidence="1">Uncharacterized protein</fullName>
    </submittedName>
</protein>
<sequence>MDGVIHSHAKEERHGTKKGGRGVIQVKYSKDGVQMVHPRPSPPSKRPTATFSLNDHVDILTEILTRLDGRSLGVAACVCRAWRALSRSDAVWERLCFRHVSPPPPSGTRHVVLALGGYRKLYMMCVRPLLLGGGGRGRGEGLAMWSREGLQLSLSLFCVDYYERVGTASSPAFLCNCKPVNV</sequence>
<organism evidence="1 2">
    <name type="scientific">Melastoma candidum</name>
    <dbReference type="NCBI Taxonomy" id="119954"/>
    <lineage>
        <taxon>Eukaryota</taxon>
        <taxon>Viridiplantae</taxon>
        <taxon>Streptophyta</taxon>
        <taxon>Embryophyta</taxon>
        <taxon>Tracheophyta</taxon>
        <taxon>Spermatophyta</taxon>
        <taxon>Magnoliopsida</taxon>
        <taxon>eudicotyledons</taxon>
        <taxon>Gunneridae</taxon>
        <taxon>Pentapetalae</taxon>
        <taxon>rosids</taxon>
        <taxon>malvids</taxon>
        <taxon>Myrtales</taxon>
        <taxon>Melastomataceae</taxon>
        <taxon>Melastomatoideae</taxon>
        <taxon>Melastomateae</taxon>
        <taxon>Melastoma</taxon>
    </lineage>
</organism>
<reference evidence="2" key="1">
    <citation type="journal article" date="2023" name="Front. Plant Sci.">
        <title>Chromosomal-level genome assembly of Melastoma candidum provides insights into trichome evolution.</title>
        <authorList>
            <person name="Zhong Y."/>
            <person name="Wu W."/>
            <person name="Sun C."/>
            <person name="Zou P."/>
            <person name="Liu Y."/>
            <person name="Dai S."/>
            <person name="Zhou R."/>
        </authorList>
    </citation>
    <scope>NUCLEOTIDE SEQUENCE [LARGE SCALE GENOMIC DNA]</scope>
</reference>
<gene>
    <name evidence="1" type="ORF">MLD38_009074</name>
</gene>
<accession>A0ACB9S0Q7</accession>
<name>A0ACB9S0Q7_9MYRT</name>
<proteinExistence type="predicted"/>
<comment type="caution">
    <text evidence="1">The sequence shown here is derived from an EMBL/GenBank/DDBJ whole genome shotgun (WGS) entry which is preliminary data.</text>
</comment>
<dbReference type="EMBL" id="CM042882">
    <property type="protein sequence ID" value="KAI4383208.1"/>
    <property type="molecule type" value="Genomic_DNA"/>
</dbReference>